<feature type="compositionally biased region" description="Polar residues" evidence="1">
    <location>
        <begin position="57"/>
        <end position="74"/>
    </location>
</feature>
<dbReference type="RefSeq" id="XP_043175525.1">
    <property type="nucleotide sequence ID" value="XM_043319590.1"/>
</dbReference>
<name>A0A8J2N604_9PLEO</name>
<sequence>MNFETPSKIVKLRVGIPEDHFIDGPSEGQTVREQSPEIMPLQSVSSRPTPSACPLASSGSNANADAKSGPTSHASGRISPIDSKETIDRFLELESQHHTLLGNLDRHQDRISDLRRQFIGIRIQIEAKRHAVRLLLTEKRDQEAAKKRIWDAMSKEDIRELGRRDSLTKRFKHG</sequence>
<organism evidence="2 3">
    <name type="scientific">Alternaria atra</name>
    <dbReference type="NCBI Taxonomy" id="119953"/>
    <lineage>
        <taxon>Eukaryota</taxon>
        <taxon>Fungi</taxon>
        <taxon>Dikarya</taxon>
        <taxon>Ascomycota</taxon>
        <taxon>Pezizomycotina</taxon>
        <taxon>Dothideomycetes</taxon>
        <taxon>Pleosporomycetidae</taxon>
        <taxon>Pleosporales</taxon>
        <taxon>Pleosporineae</taxon>
        <taxon>Pleosporaceae</taxon>
        <taxon>Alternaria</taxon>
        <taxon>Alternaria sect. Ulocladioides</taxon>
    </lineage>
</organism>
<comment type="caution">
    <text evidence="2">The sequence shown here is derived from an EMBL/GenBank/DDBJ whole genome shotgun (WGS) entry which is preliminary data.</text>
</comment>
<keyword evidence="3" id="KW-1185">Reference proteome</keyword>
<gene>
    <name evidence="2" type="ORF">ALTATR162_LOCUS11946</name>
</gene>
<protein>
    <submittedName>
        <fullName evidence="2">Uncharacterized protein</fullName>
    </submittedName>
</protein>
<dbReference type="AlphaFoldDB" id="A0A8J2N604"/>
<dbReference type="GeneID" id="67012274"/>
<feature type="region of interest" description="Disordered" evidence="1">
    <location>
        <begin position="16"/>
        <end position="81"/>
    </location>
</feature>
<dbReference type="Proteomes" id="UP000676310">
    <property type="component" value="Unassembled WGS sequence"/>
</dbReference>
<proteinExistence type="predicted"/>
<dbReference type="OrthoDB" id="3791327at2759"/>
<evidence type="ECO:0000256" key="1">
    <source>
        <dbReference type="SAM" id="MobiDB-lite"/>
    </source>
</evidence>
<reference evidence="2" key="1">
    <citation type="submission" date="2021-05" db="EMBL/GenBank/DDBJ databases">
        <authorList>
            <person name="Stam R."/>
        </authorList>
    </citation>
    <scope>NUCLEOTIDE SEQUENCE</scope>
    <source>
        <strain evidence="2">CS162</strain>
    </source>
</reference>
<dbReference type="EMBL" id="CAJRGZ010000032">
    <property type="protein sequence ID" value="CAG5188381.1"/>
    <property type="molecule type" value="Genomic_DNA"/>
</dbReference>
<evidence type="ECO:0000313" key="2">
    <source>
        <dbReference type="EMBL" id="CAG5188381.1"/>
    </source>
</evidence>
<evidence type="ECO:0000313" key="3">
    <source>
        <dbReference type="Proteomes" id="UP000676310"/>
    </source>
</evidence>
<accession>A0A8J2N604</accession>